<gene>
    <name evidence="2" type="ORF">CY0110_19402</name>
</gene>
<dbReference type="AlphaFoldDB" id="A3IJL2"/>
<evidence type="ECO:0000313" key="3">
    <source>
        <dbReference type="Proteomes" id="UP000003781"/>
    </source>
</evidence>
<sequence>MTHRHGTIKFFSGSPIVNINFSWMVCIINPVFTGLFSCFF</sequence>
<protein>
    <submittedName>
        <fullName evidence="2">Uncharacterized protein</fullName>
    </submittedName>
</protein>
<reference evidence="2 3" key="1">
    <citation type="submission" date="2007-03" db="EMBL/GenBank/DDBJ databases">
        <authorList>
            <person name="Stal L."/>
            <person name="Ferriera S."/>
            <person name="Johnson J."/>
            <person name="Kravitz S."/>
            <person name="Beeson K."/>
            <person name="Sutton G."/>
            <person name="Rogers Y.-H."/>
            <person name="Friedman R."/>
            <person name="Frazier M."/>
            <person name="Venter J.C."/>
        </authorList>
    </citation>
    <scope>NUCLEOTIDE SEQUENCE [LARGE SCALE GENOMIC DNA]</scope>
    <source>
        <strain evidence="2 3">CCY0110</strain>
    </source>
</reference>
<evidence type="ECO:0000256" key="1">
    <source>
        <dbReference type="SAM" id="Phobius"/>
    </source>
</evidence>
<feature type="transmembrane region" description="Helical" evidence="1">
    <location>
        <begin position="20"/>
        <end position="39"/>
    </location>
</feature>
<comment type="caution">
    <text evidence="2">The sequence shown here is derived from an EMBL/GenBank/DDBJ whole genome shotgun (WGS) entry which is preliminary data.</text>
</comment>
<dbReference type="Proteomes" id="UP000003781">
    <property type="component" value="Unassembled WGS sequence"/>
</dbReference>
<keyword evidence="1" id="KW-0472">Membrane</keyword>
<keyword evidence="1" id="KW-1133">Transmembrane helix</keyword>
<evidence type="ECO:0000313" key="2">
    <source>
        <dbReference type="EMBL" id="EAZ93994.1"/>
    </source>
</evidence>
<name>A3IJL2_9CHRO</name>
<keyword evidence="1" id="KW-0812">Transmembrane</keyword>
<dbReference type="EMBL" id="AAXW01000002">
    <property type="protein sequence ID" value="EAZ93994.1"/>
    <property type="molecule type" value="Genomic_DNA"/>
</dbReference>
<keyword evidence="3" id="KW-1185">Reference proteome</keyword>
<accession>A3IJL2</accession>
<organism evidence="2 3">
    <name type="scientific">Crocosphaera chwakensis CCY0110</name>
    <dbReference type="NCBI Taxonomy" id="391612"/>
    <lineage>
        <taxon>Bacteria</taxon>
        <taxon>Bacillati</taxon>
        <taxon>Cyanobacteriota</taxon>
        <taxon>Cyanophyceae</taxon>
        <taxon>Oscillatoriophycideae</taxon>
        <taxon>Chroococcales</taxon>
        <taxon>Aphanothecaceae</taxon>
        <taxon>Crocosphaera</taxon>
        <taxon>Crocosphaera chwakensis</taxon>
    </lineage>
</organism>
<proteinExistence type="predicted"/>